<dbReference type="EMBL" id="JAYMGO010000018">
    <property type="protein sequence ID" value="KAL1256423.1"/>
    <property type="molecule type" value="Genomic_DNA"/>
</dbReference>
<comment type="caution">
    <text evidence="1">The sequence shown here is derived from an EMBL/GenBank/DDBJ whole genome shotgun (WGS) entry which is preliminary data.</text>
</comment>
<gene>
    <name evidence="1" type="ORF">QQF64_011968</name>
</gene>
<keyword evidence="2" id="KW-1185">Reference proteome</keyword>
<sequence>MLEKPVTYIPNRIYSFPSTVHQKGNRTIPDPYLPQFMCHIFQLLEDSFQLLDHHLHVAADLFSLTGGLRGFPGWSSALGHPSQAAHGPGCGALRAGASRATIHVWGLREPQCY</sequence>
<reference evidence="1 2" key="1">
    <citation type="submission" date="2023-09" db="EMBL/GenBank/DDBJ databases">
        <authorList>
            <person name="Wang M."/>
        </authorList>
    </citation>
    <scope>NUCLEOTIDE SEQUENCE [LARGE SCALE GENOMIC DNA]</scope>
    <source>
        <strain evidence="1">GT-2023</strain>
        <tissue evidence="1">Liver</tissue>
    </source>
</reference>
<proteinExistence type="predicted"/>
<accession>A0ABR3LUA8</accession>
<name>A0ABR3LUA8_9TELE</name>
<protein>
    <submittedName>
        <fullName evidence="1">Uncharacterized protein</fullName>
    </submittedName>
</protein>
<evidence type="ECO:0000313" key="1">
    <source>
        <dbReference type="EMBL" id="KAL1256423.1"/>
    </source>
</evidence>
<dbReference type="Proteomes" id="UP001558613">
    <property type="component" value="Unassembled WGS sequence"/>
</dbReference>
<evidence type="ECO:0000313" key="2">
    <source>
        <dbReference type="Proteomes" id="UP001558613"/>
    </source>
</evidence>
<organism evidence="1 2">
    <name type="scientific">Cirrhinus molitorella</name>
    <name type="common">mud carp</name>
    <dbReference type="NCBI Taxonomy" id="172907"/>
    <lineage>
        <taxon>Eukaryota</taxon>
        <taxon>Metazoa</taxon>
        <taxon>Chordata</taxon>
        <taxon>Craniata</taxon>
        <taxon>Vertebrata</taxon>
        <taxon>Euteleostomi</taxon>
        <taxon>Actinopterygii</taxon>
        <taxon>Neopterygii</taxon>
        <taxon>Teleostei</taxon>
        <taxon>Ostariophysi</taxon>
        <taxon>Cypriniformes</taxon>
        <taxon>Cyprinidae</taxon>
        <taxon>Labeoninae</taxon>
        <taxon>Labeonini</taxon>
        <taxon>Cirrhinus</taxon>
    </lineage>
</organism>